<evidence type="ECO:0000259" key="15">
    <source>
        <dbReference type="Pfam" id="PF16353"/>
    </source>
</evidence>
<dbReference type="Proteomes" id="UP001156141">
    <property type="component" value="Unassembled WGS sequence"/>
</dbReference>
<dbReference type="InterPro" id="IPR013783">
    <property type="entry name" value="Ig-like_fold"/>
</dbReference>
<feature type="domain" description="Glycoside hydrolase family 2 immunoglobulin-like beta-sandwich" evidence="11">
    <location>
        <begin position="199"/>
        <end position="295"/>
    </location>
</feature>
<comment type="caution">
    <text evidence="16">The sequence shown here is derived from an EMBL/GenBank/DDBJ whole genome shotgun (WGS) entry which is preliminary data.</text>
</comment>
<dbReference type="InterPro" id="IPR014718">
    <property type="entry name" value="GH-type_carb-bd"/>
</dbReference>
<feature type="signal peptide" evidence="10">
    <location>
        <begin position="1"/>
        <end position="21"/>
    </location>
</feature>
<organism evidence="16 17">
    <name type="scientific">Aestuariibaculum lutulentum</name>
    <dbReference type="NCBI Taxonomy" id="2920935"/>
    <lineage>
        <taxon>Bacteria</taxon>
        <taxon>Pseudomonadati</taxon>
        <taxon>Bacteroidota</taxon>
        <taxon>Flavobacteriia</taxon>
        <taxon>Flavobacteriales</taxon>
        <taxon>Flavobacteriaceae</taxon>
    </lineage>
</organism>
<comment type="cofactor">
    <cofactor evidence="2">
        <name>Ca(2+)</name>
        <dbReference type="ChEBI" id="CHEBI:29108"/>
    </cofactor>
</comment>
<feature type="domain" description="Beta galactosidase small chain/" evidence="14">
    <location>
        <begin position="681"/>
        <end position="876"/>
    </location>
</feature>
<evidence type="ECO:0000256" key="4">
    <source>
        <dbReference type="ARBA" id="ARBA00011245"/>
    </source>
</evidence>
<dbReference type="EC" id="3.2.1.23" evidence="5"/>
<gene>
    <name evidence="16" type="ORF">MKW35_03520</name>
</gene>
<feature type="domain" description="Glycoside hydrolase family 2 catalytic" evidence="12">
    <location>
        <begin position="298"/>
        <end position="527"/>
    </location>
</feature>
<feature type="domain" description="Glycosyl hydrolases family 2 sugar binding" evidence="13">
    <location>
        <begin position="52"/>
        <end position="193"/>
    </location>
</feature>
<evidence type="ECO:0000259" key="14">
    <source>
        <dbReference type="Pfam" id="PF02929"/>
    </source>
</evidence>
<dbReference type="Gene3D" id="2.60.120.260">
    <property type="entry name" value="Galactose-binding domain-like"/>
    <property type="match status" value="1"/>
</dbReference>
<dbReference type="PANTHER" id="PTHR46323:SF2">
    <property type="entry name" value="BETA-GALACTOSIDASE"/>
    <property type="match status" value="1"/>
</dbReference>
<feature type="domain" description="Beta-galactosidase" evidence="15">
    <location>
        <begin position="566"/>
        <end position="631"/>
    </location>
</feature>
<dbReference type="Pfam" id="PF00703">
    <property type="entry name" value="Glyco_hydro_2"/>
    <property type="match status" value="1"/>
</dbReference>
<dbReference type="Pfam" id="PF02836">
    <property type="entry name" value="Glyco_hydro_2_C"/>
    <property type="match status" value="1"/>
</dbReference>
<keyword evidence="6" id="KW-0378">Hydrolase</keyword>
<dbReference type="RefSeq" id="WP_240572003.1">
    <property type="nucleotide sequence ID" value="NZ_CP136709.1"/>
</dbReference>
<evidence type="ECO:0000313" key="16">
    <source>
        <dbReference type="EMBL" id="MCH4551676.1"/>
    </source>
</evidence>
<dbReference type="InterPro" id="IPR006104">
    <property type="entry name" value="Glyco_hydro_2_N"/>
</dbReference>
<dbReference type="SUPFAM" id="SSF51445">
    <property type="entry name" value="(Trans)glycosidases"/>
    <property type="match status" value="1"/>
</dbReference>
<evidence type="ECO:0000256" key="7">
    <source>
        <dbReference type="ARBA" id="ARBA00022837"/>
    </source>
</evidence>
<dbReference type="SUPFAM" id="SSF49785">
    <property type="entry name" value="Galactose-binding domain-like"/>
    <property type="match status" value="1"/>
</dbReference>
<dbReference type="InterPro" id="IPR006102">
    <property type="entry name" value="Ig-like_GH2"/>
</dbReference>
<feature type="chain" id="PRO_5047253505" description="beta-galactosidase" evidence="10">
    <location>
        <begin position="22"/>
        <end position="952"/>
    </location>
</feature>
<evidence type="ECO:0000256" key="3">
    <source>
        <dbReference type="ARBA" id="ARBA00007401"/>
    </source>
</evidence>
<evidence type="ECO:0000256" key="5">
    <source>
        <dbReference type="ARBA" id="ARBA00012756"/>
    </source>
</evidence>
<dbReference type="InterPro" id="IPR011013">
    <property type="entry name" value="Gal_mutarotase_sf_dom"/>
</dbReference>
<evidence type="ECO:0000259" key="13">
    <source>
        <dbReference type="Pfam" id="PF02837"/>
    </source>
</evidence>
<evidence type="ECO:0000256" key="2">
    <source>
        <dbReference type="ARBA" id="ARBA00001913"/>
    </source>
</evidence>
<accession>A0ABS9RFF4</accession>
<comment type="similarity">
    <text evidence="3">Belongs to the glycosyl hydrolase 2 family.</text>
</comment>
<dbReference type="PRINTS" id="PR00132">
    <property type="entry name" value="GLHYDRLASE2"/>
</dbReference>
<keyword evidence="10" id="KW-0732">Signal</keyword>
<dbReference type="InterPro" id="IPR008979">
    <property type="entry name" value="Galactose-bd-like_sf"/>
</dbReference>
<evidence type="ECO:0000256" key="10">
    <source>
        <dbReference type="SAM" id="SignalP"/>
    </source>
</evidence>
<keyword evidence="7" id="KW-0106">Calcium</keyword>
<keyword evidence="17" id="KW-1185">Reference proteome</keyword>
<dbReference type="InterPro" id="IPR006101">
    <property type="entry name" value="Glyco_hydro_2"/>
</dbReference>
<dbReference type="SUPFAM" id="SSF49303">
    <property type="entry name" value="beta-Galactosidase/glucuronidase domain"/>
    <property type="match status" value="2"/>
</dbReference>
<dbReference type="Gene3D" id="2.60.40.10">
    <property type="entry name" value="Immunoglobulins"/>
    <property type="match status" value="2"/>
</dbReference>
<evidence type="ECO:0000259" key="11">
    <source>
        <dbReference type="Pfam" id="PF00703"/>
    </source>
</evidence>
<keyword evidence="8" id="KW-0326">Glycosidase</keyword>
<dbReference type="EMBL" id="JAKVQD010000001">
    <property type="protein sequence ID" value="MCH4551676.1"/>
    <property type="molecule type" value="Genomic_DNA"/>
</dbReference>
<dbReference type="InterPro" id="IPR006103">
    <property type="entry name" value="Glyco_hydro_2_cat"/>
</dbReference>
<dbReference type="Pfam" id="PF02929">
    <property type="entry name" value="Bgal_small_N"/>
    <property type="match status" value="1"/>
</dbReference>
<dbReference type="InterPro" id="IPR050347">
    <property type="entry name" value="Bact_Beta-galactosidase"/>
</dbReference>
<proteinExistence type="inferred from homology"/>
<evidence type="ECO:0000313" key="17">
    <source>
        <dbReference type="Proteomes" id="UP001156141"/>
    </source>
</evidence>
<dbReference type="Gene3D" id="3.20.20.80">
    <property type="entry name" value="Glycosidases"/>
    <property type="match status" value="1"/>
</dbReference>
<reference evidence="16" key="1">
    <citation type="submission" date="2022-02" db="EMBL/GenBank/DDBJ databases">
        <title>Aestuariibaculum sp., a marine bacterium isolated from sediment in Guangxi.</title>
        <authorList>
            <person name="Ying J."/>
        </authorList>
    </citation>
    <scope>NUCLEOTIDE SEQUENCE</scope>
    <source>
        <strain evidence="16">L182</strain>
    </source>
</reference>
<evidence type="ECO:0000256" key="8">
    <source>
        <dbReference type="ARBA" id="ARBA00023295"/>
    </source>
</evidence>
<dbReference type="InterPro" id="IPR017853">
    <property type="entry name" value="GH"/>
</dbReference>
<comment type="catalytic activity">
    <reaction evidence="1">
        <text>Hydrolysis of terminal non-reducing beta-D-galactose residues in beta-D-galactosides.</text>
        <dbReference type="EC" id="3.2.1.23"/>
    </reaction>
</comment>
<sequence length="952" mass="108008">MIKFINKLSFVLALAGFSAVAQNTEIQYLSGTGYQDTKEWEFKISDGRKSGEWSTINVPSVWEQEGFGKYQYGIRFYGKPFPEGIADEVGEYKYKFTVPKAWENKIIKIVFDGSMTDTKVRVNGRSASDDIHQGAFYRFKYDITDLLKFGKENVLEVTVSKESKNASVNLAERRADYWNFGGIFRPVFLEALPATHIDYTSLKAEADGSFEANVFLGKAGQNVSAEITILDERGKKVGSTMKAEAVNGADKLHLAGQFENVKQWTAETPNLYTAEIKLLKDGKVVHEIKETIGFRTIEIRKGDGIYVNGQRVLMKGVNRHSFWPESGRTLNTELNYADVRLIKEMNMNAVRLSHYPPDPDFLKACDELGLYVMNELGGWHGHYDDAVGKKLVKEMVTRDLNHPSIIFWSNGNEGGWNTNLDDQFDIWDLQKRPVLHPQQEHNGVETMHYRSYGETLEYFRDDNIFMPTEYLHGLYDGGHGAGFDDYWEVMRKHPRSGGGYLWVFADEGIARTDQDGRIDNQGNYGADGIVGPHHEKEGSFFTVKEVWSPVMIMNKPELPNDFDGTFSIENRYDFTNSNTCTFEYELVKFTSPLNGKSERKTVNKGTIKAPSIEPHGKGELKVNLPGNWKDADVLYVKATNANGEELWTWDFTWEKESEAKVSASGNVDLNESNEFYTVSASGTVVKFDKTSGKLVEVKQNGSTISLANGPKIIMARRGDRTLDGTVNPEFLKGEDRIYKEFACIDEEVNCSENLLNISAKEEDGKVVVEANYHGILQKVVWTVDASGLIQLDYEYEYNGVVDLAGVYFDYPEEKMQHKKWLGDGPYRVWQNRLKGTTLDIWENDYNDPIPGESFNYPEFKGYFNNWQWAEFTTEEGKIYIENKGTDTYLGVYSPRDGRDALLYTIPNTGIALLDVIPPARNKVNATDLCGPSSQPKWLSGLQKRTVYLKFEK</sequence>
<dbReference type="PANTHER" id="PTHR46323">
    <property type="entry name" value="BETA-GALACTOSIDASE"/>
    <property type="match status" value="1"/>
</dbReference>
<protein>
    <recommendedName>
        <fullName evidence="5">beta-galactosidase</fullName>
        <ecNumber evidence="5">3.2.1.23</ecNumber>
    </recommendedName>
    <alternativeName>
        <fullName evidence="9">Lactase</fullName>
    </alternativeName>
</protein>
<dbReference type="Pfam" id="PF16353">
    <property type="entry name" value="LacZ_4"/>
    <property type="match status" value="1"/>
</dbReference>
<comment type="subunit">
    <text evidence="4">Monomer.</text>
</comment>
<dbReference type="InterPro" id="IPR036156">
    <property type="entry name" value="Beta-gal/glucu_dom_sf"/>
</dbReference>
<evidence type="ECO:0000256" key="6">
    <source>
        <dbReference type="ARBA" id="ARBA00022801"/>
    </source>
</evidence>
<dbReference type="Pfam" id="PF02837">
    <property type="entry name" value="Glyco_hydro_2_N"/>
    <property type="match status" value="1"/>
</dbReference>
<dbReference type="InterPro" id="IPR032312">
    <property type="entry name" value="LacZ_4"/>
</dbReference>
<name>A0ABS9RFF4_9FLAO</name>
<dbReference type="Gene3D" id="2.70.98.10">
    <property type="match status" value="1"/>
</dbReference>
<evidence type="ECO:0000256" key="9">
    <source>
        <dbReference type="ARBA" id="ARBA00032230"/>
    </source>
</evidence>
<evidence type="ECO:0000256" key="1">
    <source>
        <dbReference type="ARBA" id="ARBA00001412"/>
    </source>
</evidence>
<dbReference type="InterPro" id="IPR004199">
    <property type="entry name" value="B-gal_small/dom_5"/>
</dbReference>
<evidence type="ECO:0000259" key="12">
    <source>
        <dbReference type="Pfam" id="PF02836"/>
    </source>
</evidence>
<dbReference type="SUPFAM" id="SSF74650">
    <property type="entry name" value="Galactose mutarotase-like"/>
    <property type="match status" value="1"/>
</dbReference>